<keyword evidence="2" id="KW-1133">Transmembrane helix</keyword>
<keyword evidence="2" id="KW-0472">Membrane</keyword>
<evidence type="ECO:0000256" key="2">
    <source>
        <dbReference type="SAM" id="Phobius"/>
    </source>
</evidence>
<accession>A0A087E0U7</accession>
<dbReference type="OrthoDB" id="3228391at2"/>
<reference evidence="4 5" key="1">
    <citation type="submission" date="2014-03" db="EMBL/GenBank/DDBJ databases">
        <title>Genomics of Bifidobacteria.</title>
        <authorList>
            <person name="Ventura M."/>
            <person name="Milani C."/>
            <person name="Lugli G.A."/>
        </authorList>
    </citation>
    <scope>NUCLEOTIDE SEQUENCE [LARGE SCALE GENOMIC DNA]</scope>
    <source>
        <strain evidence="4 5">DSM 23968</strain>
    </source>
</reference>
<dbReference type="Pfam" id="PF13240">
    <property type="entry name" value="Zn_Ribbon_1"/>
    <property type="match status" value="1"/>
</dbReference>
<evidence type="ECO:0000313" key="5">
    <source>
        <dbReference type="Proteomes" id="UP000029004"/>
    </source>
</evidence>
<organism evidence="4 5">
    <name type="scientific">Bifidobacterium stellenboschense</name>
    <dbReference type="NCBI Taxonomy" id="762211"/>
    <lineage>
        <taxon>Bacteria</taxon>
        <taxon>Bacillati</taxon>
        <taxon>Actinomycetota</taxon>
        <taxon>Actinomycetes</taxon>
        <taxon>Bifidobacteriales</taxon>
        <taxon>Bifidobacteriaceae</taxon>
        <taxon>Bifidobacterium</taxon>
    </lineage>
</organism>
<gene>
    <name evidence="4" type="ORF">BSTEL_0984</name>
</gene>
<feature type="compositionally biased region" description="Pro residues" evidence="1">
    <location>
        <begin position="48"/>
        <end position="68"/>
    </location>
</feature>
<dbReference type="eggNOG" id="ENOG5030K0K">
    <property type="taxonomic scope" value="Bacteria"/>
</dbReference>
<feature type="domain" description="Zinc-ribbon" evidence="3">
    <location>
        <begin position="4"/>
        <end position="24"/>
    </location>
</feature>
<name>A0A087E0U7_9BIFI</name>
<dbReference type="AlphaFoldDB" id="A0A087E0U7"/>
<feature type="compositionally biased region" description="Low complexity" evidence="1">
    <location>
        <begin position="69"/>
        <end position="92"/>
    </location>
</feature>
<dbReference type="Proteomes" id="UP000029004">
    <property type="component" value="Unassembled WGS sequence"/>
</dbReference>
<dbReference type="InterPro" id="IPR026870">
    <property type="entry name" value="Zinc_ribbon_dom"/>
</dbReference>
<feature type="transmembrane region" description="Helical" evidence="2">
    <location>
        <begin position="181"/>
        <end position="201"/>
    </location>
</feature>
<keyword evidence="5" id="KW-1185">Reference proteome</keyword>
<evidence type="ECO:0000313" key="4">
    <source>
        <dbReference type="EMBL" id="KFJ01398.1"/>
    </source>
</evidence>
<comment type="caution">
    <text evidence="4">The sequence shown here is derived from an EMBL/GenBank/DDBJ whole genome shotgun (WGS) entry which is preliminary data.</text>
</comment>
<evidence type="ECO:0000259" key="3">
    <source>
        <dbReference type="Pfam" id="PF13240"/>
    </source>
</evidence>
<feature type="region of interest" description="Disordered" evidence="1">
    <location>
        <begin position="34"/>
        <end position="108"/>
    </location>
</feature>
<dbReference type="EMBL" id="JGZP01000001">
    <property type="protein sequence ID" value="KFJ01398.1"/>
    <property type="molecule type" value="Genomic_DNA"/>
</dbReference>
<dbReference type="RefSeq" id="WP_162178953.1">
    <property type="nucleotide sequence ID" value="NZ_JGZP01000001.1"/>
</dbReference>
<evidence type="ECO:0000256" key="1">
    <source>
        <dbReference type="SAM" id="MobiDB-lite"/>
    </source>
</evidence>
<feature type="compositionally biased region" description="Pro residues" evidence="1">
    <location>
        <begin position="93"/>
        <end position="103"/>
    </location>
</feature>
<feature type="compositionally biased region" description="Low complexity" evidence="1">
    <location>
        <begin position="34"/>
        <end position="47"/>
    </location>
</feature>
<dbReference type="STRING" id="762211.BSTEL_0984"/>
<keyword evidence="2" id="KW-0812">Transmembrane</keyword>
<sequence length="546" mass="57267">MNICKQCGTTIPDGVMFCPSCGAPAAAPYGTTAPIPSSSVPTQALPQQPAPPISTQPTQALPPLPQAAPAPTQQFSPVPAVPMPATGTAPAPASMPAPAPVPASAPAAQGVPPVPGAITPPNGPGVPPAPAQPTFPGASGAVPPVPGGPAVPGVPGAPVPAVPGVPGVAVAAKRRMSGGKIAAIVGGVVAVLVVVALAIIIPNLTAVKALLGFRPNNPFVVTSDAIASIGKLSSTRYELSGSSDDTGKFSASGSYSLGADTDSSMLYFTTKTDDYGRIAFAWQNGNFGASVQSKSYWTGDMETQYGYASRGDIRNAIRDLAGSEWDDIVLDTKDAVVKDKHWDFAGALETFNKGAKKLDDNYDVKRWNEGQMSEAAQQEYAKFALKYFGEHMEKKDVQTKVFPKQESVKSGGNTKLTYDLDLDAFLQDIGQYWQANEKSYPELRAYLVKQLREQEGYSSSEAEREFDKAVQKMADGDYDSKELPSVSVMVDYGAKRSLNELEVTVDGDSTGRATVDLKLSDKDAVPVNDSEVSDFMAKAKSEGISF</sequence>
<proteinExistence type="predicted"/>
<protein>
    <recommendedName>
        <fullName evidence="3">Zinc-ribbon domain-containing protein</fullName>
    </recommendedName>
</protein>